<keyword evidence="5 8" id="KW-0812">Transmembrane</keyword>
<comment type="subcellular location">
    <subcellularLocation>
        <location evidence="1 8">Cell membrane</location>
        <topology evidence="1 8">Multi-pass membrane protein</topology>
    </subcellularLocation>
</comment>
<feature type="transmembrane region" description="Helical" evidence="8">
    <location>
        <begin position="43"/>
        <end position="61"/>
    </location>
</feature>
<gene>
    <name evidence="9" type="ORF">SAMN05421512_10998</name>
</gene>
<dbReference type="AlphaFoldDB" id="A0A285TDI8"/>
<evidence type="ECO:0000313" key="9">
    <source>
        <dbReference type="EMBL" id="SOC17837.1"/>
    </source>
</evidence>
<accession>A0A285TDI8</accession>
<evidence type="ECO:0000256" key="5">
    <source>
        <dbReference type="ARBA" id="ARBA00022692"/>
    </source>
</evidence>
<evidence type="ECO:0000256" key="2">
    <source>
        <dbReference type="ARBA" id="ARBA00009142"/>
    </source>
</evidence>
<evidence type="ECO:0000256" key="3">
    <source>
        <dbReference type="ARBA" id="ARBA00022448"/>
    </source>
</evidence>
<sequence>MTVSLLLLVAAAFALAGFAKGIVGFGLPTISIGLLAMVMPPTQAAAIMLLPSFVTNIWQMLQGGALGELAKKLWPMLVGLCIGTWSGMGWMEGAAGRYGTSVLGVVVCLYALVTMASLKLTVPRRHERITSLVVGVITGLLNATTGVFVIPAVPYMQALGLEKTRLVQALGLFFVVSTAALAVNIAASGVVSAATMPLAPLALVAACIGMYFGQVARKRMPVETFRGAFLGSLFVLGVWLTFRPLFL</sequence>
<reference evidence="9 10" key="1">
    <citation type="submission" date="2017-08" db="EMBL/GenBank/DDBJ databases">
        <authorList>
            <person name="de Groot N.N."/>
        </authorList>
    </citation>
    <scope>NUCLEOTIDE SEQUENCE [LARGE SCALE GENOMIC DNA]</scope>
    <source>
        <strain evidence="9 10">USBA 352</strain>
    </source>
</reference>
<protein>
    <recommendedName>
        <fullName evidence="8">Probable membrane transporter protein</fullName>
    </recommendedName>
</protein>
<feature type="transmembrane region" description="Helical" evidence="8">
    <location>
        <begin position="73"/>
        <end position="91"/>
    </location>
</feature>
<dbReference type="EMBL" id="OBML01000009">
    <property type="protein sequence ID" value="SOC17837.1"/>
    <property type="molecule type" value="Genomic_DNA"/>
</dbReference>
<dbReference type="GO" id="GO:0005886">
    <property type="term" value="C:plasma membrane"/>
    <property type="evidence" value="ECO:0007669"/>
    <property type="project" value="UniProtKB-SubCell"/>
</dbReference>
<dbReference type="OrthoDB" id="9800873at2"/>
<comment type="similarity">
    <text evidence="2 8">Belongs to the 4-toluene sulfonate uptake permease (TSUP) (TC 2.A.102) family.</text>
</comment>
<feature type="transmembrane region" description="Helical" evidence="8">
    <location>
        <begin position="228"/>
        <end position="246"/>
    </location>
</feature>
<feature type="transmembrane region" description="Helical" evidence="8">
    <location>
        <begin position="97"/>
        <end position="118"/>
    </location>
</feature>
<keyword evidence="10" id="KW-1185">Reference proteome</keyword>
<evidence type="ECO:0000256" key="6">
    <source>
        <dbReference type="ARBA" id="ARBA00022989"/>
    </source>
</evidence>
<dbReference type="InterPro" id="IPR002781">
    <property type="entry name" value="TM_pro_TauE-like"/>
</dbReference>
<evidence type="ECO:0000256" key="8">
    <source>
        <dbReference type="RuleBase" id="RU363041"/>
    </source>
</evidence>
<dbReference type="STRING" id="538381.GCA_001696535_02378"/>
<organism evidence="9 10">
    <name type="scientific">Stappia indica</name>
    <dbReference type="NCBI Taxonomy" id="538381"/>
    <lineage>
        <taxon>Bacteria</taxon>
        <taxon>Pseudomonadati</taxon>
        <taxon>Pseudomonadota</taxon>
        <taxon>Alphaproteobacteria</taxon>
        <taxon>Hyphomicrobiales</taxon>
        <taxon>Stappiaceae</taxon>
        <taxon>Stappia</taxon>
    </lineage>
</organism>
<dbReference type="InterPro" id="IPR052017">
    <property type="entry name" value="TSUP"/>
</dbReference>
<proteinExistence type="inferred from homology"/>
<evidence type="ECO:0000256" key="4">
    <source>
        <dbReference type="ARBA" id="ARBA00022475"/>
    </source>
</evidence>
<dbReference type="RefSeq" id="WP_097175667.1">
    <property type="nucleotide sequence ID" value="NZ_OBML01000009.1"/>
</dbReference>
<name>A0A285TDI8_9HYPH</name>
<evidence type="ECO:0000256" key="1">
    <source>
        <dbReference type="ARBA" id="ARBA00004651"/>
    </source>
</evidence>
<dbReference type="Pfam" id="PF01925">
    <property type="entry name" value="TauE"/>
    <property type="match status" value="1"/>
</dbReference>
<keyword evidence="7 8" id="KW-0472">Membrane</keyword>
<feature type="transmembrane region" description="Helical" evidence="8">
    <location>
        <begin position="130"/>
        <end position="154"/>
    </location>
</feature>
<evidence type="ECO:0000313" key="10">
    <source>
        <dbReference type="Proteomes" id="UP000219331"/>
    </source>
</evidence>
<evidence type="ECO:0000256" key="7">
    <source>
        <dbReference type="ARBA" id="ARBA00023136"/>
    </source>
</evidence>
<feature type="transmembrane region" description="Helical" evidence="8">
    <location>
        <begin position="198"/>
        <end position="216"/>
    </location>
</feature>
<keyword evidence="3" id="KW-0813">Transport</keyword>
<dbReference type="Proteomes" id="UP000219331">
    <property type="component" value="Unassembled WGS sequence"/>
</dbReference>
<keyword evidence="6 8" id="KW-1133">Transmembrane helix</keyword>
<dbReference type="PANTHER" id="PTHR30269:SF32">
    <property type="entry name" value="MEMBRANE TRANSPORTER PROTEIN-RELATED"/>
    <property type="match status" value="1"/>
</dbReference>
<feature type="transmembrane region" description="Helical" evidence="8">
    <location>
        <begin position="166"/>
        <end position="186"/>
    </location>
</feature>
<dbReference type="PANTHER" id="PTHR30269">
    <property type="entry name" value="TRANSMEMBRANE PROTEIN YFCA"/>
    <property type="match status" value="1"/>
</dbReference>
<keyword evidence="4 8" id="KW-1003">Cell membrane</keyword>